<dbReference type="eggNOG" id="COG2319">
    <property type="taxonomic scope" value="Bacteria"/>
</dbReference>
<organism evidence="9 10">
    <name type="scientific">Chthoniobacter flavus Ellin428</name>
    <dbReference type="NCBI Taxonomy" id="497964"/>
    <lineage>
        <taxon>Bacteria</taxon>
        <taxon>Pseudomonadati</taxon>
        <taxon>Verrucomicrobiota</taxon>
        <taxon>Spartobacteria</taxon>
        <taxon>Chthoniobacterales</taxon>
        <taxon>Chthoniobacteraceae</taxon>
        <taxon>Chthoniobacter</taxon>
    </lineage>
</organism>
<evidence type="ECO:0000259" key="8">
    <source>
        <dbReference type="PROSITE" id="PS51007"/>
    </source>
</evidence>
<keyword evidence="4" id="KW-0677">Repeat</keyword>
<dbReference type="PROSITE" id="PS00678">
    <property type="entry name" value="WD_REPEATS_1"/>
    <property type="match status" value="2"/>
</dbReference>
<gene>
    <name evidence="9" type="ORF">CfE428DRAFT_1054</name>
</gene>
<dbReference type="EMBL" id="ABVL01000002">
    <property type="protein sequence ID" value="EDY21808.1"/>
    <property type="molecule type" value="Genomic_DNA"/>
</dbReference>
<dbReference type="PROSITE" id="PS51007">
    <property type="entry name" value="CYTC"/>
    <property type="match status" value="1"/>
</dbReference>
<dbReference type="Pfam" id="PF00400">
    <property type="entry name" value="WD40"/>
    <property type="match status" value="2"/>
</dbReference>
<reference evidence="9 10" key="1">
    <citation type="journal article" date="2011" name="J. Bacteriol.">
        <title>Genome sequence of Chthoniobacter flavus Ellin428, an aerobic heterotrophic soil bacterium.</title>
        <authorList>
            <person name="Kant R."/>
            <person name="van Passel M.W."/>
            <person name="Palva A."/>
            <person name="Lucas S."/>
            <person name="Lapidus A."/>
            <person name="Glavina Del Rio T."/>
            <person name="Dalin E."/>
            <person name="Tice H."/>
            <person name="Bruce D."/>
            <person name="Goodwin L."/>
            <person name="Pitluck S."/>
            <person name="Larimer F.W."/>
            <person name="Land M.L."/>
            <person name="Hauser L."/>
            <person name="Sangwan P."/>
            <person name="de Vos W.M."/>
            <person name="Janssen P.H."/>
            <person name="Smidt H."/>
        </authorList>
    </citation>
    <scope>NUCLEOTIDE SEQUENCE [LARGE SCALE GENOMIC DNA]</scope>
    <source>
        <strain evidence="9 10">Ellin428</strain>
    </source>
</reference>
<dbReference type="Gene3D" id="2.130.10.10">
    <property type="entry name" value="YVTN repeat-like/Quinoprotein amine dehydrogenase"/>
    <property type="match status" value="2"/>
</dbReference>
<dbReference type="PROSITE" id="PS50294">
    <property type="entry name" value="WD_REPEATS_REGION"/>
    <property type="match status" value="2"/>
</dbReference>
<dbReference type="InterPro" id="IPR011444">
    <property type="entry name" value="DUF1549"/>
</dbReference>
<dbReference type="PANTHER" id="PTHR35889:SF3">
    <property type="entry name" value="F-BOX DOMAIN-CONTAINING PROTEIN"/>
    <property type="match status" value="1"/>
</dbReference>
<evidence type="ECO:0000313" key="9">
    <source>
        <dbReference type="EMBL" id="EDY21808.1"/>
    </source>
</evidence>
<dbReference type="Pfam" id="PF07587">
    <property type="entry name" value="PSD1"/>
    <property type="match status" value="1"/>
</dbReference>
<protein>
    <recommendedName>
        <fullName evidence="8">Cytochrome c domain-containing protein</fullName>
    </recommendedName>
</protein>
<dbReference type="STRING" id="497964.CfE428DRAFT_1054"/>
<evidence type="ECO:0000256" key="7">
    <source>
        <dbReference type="PROSITE-ProRule" id="PRU00433"/>
    </source>
</evidence>
<dbReference type="SUPFAM" id="SSF46626">
    <property type="entry name" value="Cytochrome c"/>
    <property type="match status" value="1"/>
</dbReference>
<accession>B4CWL6</accession>
<dbReference type="eggNOG" id="COG5492">
    <property type="taxonomic scope" value="Bacteria"/>
</dbReference>
<dbReference type="Pfam" id="PF07635">
    <property type="entry name" value="PSCyt1"/>
    <property type="match status" value="1"/>
</dbReference>
<dbReference type="SMART" id="SM00320">
    <property type="entry name" value="WD40"/>
    <property type="match status" value="6"/>
</dbReference>
<dbReference type="InterPro" id="IPR009056">
    <property type="entry name" value="Cyt_c-like_dom"/>
</dbReference>
<keyword evidence="1 6" id="KW-0853">WD repeat</keyword>
<evidence type="ECO:0000256" key="3">
    <source>
        <dbReference type="ARBA" id="ARBA00022723"/>
    </source>
</evidence>
<evidence type="ECO:0000256" key="2">
    <source>
        <dbReference type="ARBA" id="ARBA00022617"/>
    </source>
</evidence>
<dbReference type="InterPro" id="IPR019775">
    <property type="entry name" value="WD40_repeat_CS"/>
</dbReference>
<dbReference type="Proteomes" id="UP000005824">
    <property type="component" value="Unassembled WGS sequence"/>
</dbReference>
<dbReference type="InterPro" id="IPR022655">
    <property type="entry name" value="DUF1553"/>
</dbReference>
<keyword evidence="5 7" id="KW-0408">Iron</keyword>
<dbReference type="InParanoid" id="B4CWL6"/>
<dbReference type="AlphaFoldDB" id="B4CWL6"/>
<dbReference type="InterPro" id="IPR001680">
    <property type="entry name" value="WD40_rpt"/>
</dbReference>
<dbReference type="Gene3D" id="2.60.40.1080">
    <property type="match status" value="1"/>
</dbReference>
<comment type="caution">
    <text evidence="9">The sequence shown here is derived from an EMBL/GenBank/DDBJ whole genome shotgun (WGS) entry which is preliminary data.</text>
</comment>
<dbReference type="GO" id="GO:0009055">
    <property type="term" value="F:electron transfer activity"/>
    <property type="evidence" value="ECO:0007669"/>
    <property type="project" value="InterPro"/>
</dbReference>
<dbReference type="InterPro" id="IPR036909">
    <property type="entry name" value="Cyt_c-like_dom_sf"/>
</dbReference>
<dbReference type="GO" id="GO:0046872">
    <property type="term" value="F:metal ion binding"/>
    <property type="evidence" value="ECO:0007669"/>
    <property type="project" value="UniProtKB-KW"/>
</dbReference>
<evidence type="ECO:0000313" key="10">
    <source>
        <dbReference type="Proteomes" id="UP000005824"/>
    </source>
</evidence>
<sequence>MKIHPQFGTIVCAALRRRRKECGSGILSSTDQRQDAAATLPPLEAGASQTSAFPSWSLGTRICLSAVRLLACALATTALTVNAAEPPASVTPDAMRLLKSNCFSCHNDQKKKGGLVMTSRDSLIKGGDNGPTLDLKTPDKSALLDALAADADPHMPPKKQLSAPQIDLLKQWIRDGAKWDASALVRQPSTPRAVTVAAPPASYHPILALALSPDSTRLAVGCGGDVVLYDVSGTKLDVVSRANAQPDPVQSIAWSADGKHLATGAFRRVVIWNVESLAKEHEITDGLTDRIAALRFLPDGNQLVIADGRADELGTVRLAEVATGKITVSWNAHADTIFDLAVSKDGKLLATAGGDKLVKLWDLETHKELAKLEGHTAQVLSLAFNADDTQLASGGADFQLKVWDVKTHERLMSLGTHTTPVDGVAWAPSIPALVAVTADGTVERFTELKANAGAVSTEVLAKEQKYSAAETMLHCVATTPNGERIFAGAHDGQLFAYGKDGKLAQKLAVDAPSTDSSATANAPLSFVRDVLPVLSKAGCNAGSCHAKPDGQNGFKLTVFSFDPKADYRNVTQDSRGRRIFPAAPGESLLLLKATDTIPHEGGERFTKDSSAYHTIEQWIRSGMAFRAEGEPTLQRLAAEPATHLYHKGDAQQLHVKAHYSDGSTRDVTALASFSSNDKDIARVTDDGAVAIGKMSGQGVVVARFMGLVGDSQIEVAADHLLPESQYANLPANNFIDELAYAQFKRLGLFPSEPCSDAEFLRRASLDTIGALPTAEEARAFLEDTAPDKRDKLIDRLLSNPFYADYWANKWADLLRPNSDRVGIKSTYILDQWLRECFRDNMPYDQFVRAIVTTEGNTHRYGPAVIYRDRREPVDATTMFSELFLGVRLDCAKCHHHPNEKWGQDDFYHMAAFFGSIRHEGAGISAPISAGNETFYFAPGNTVKHPVTGEVMEPRPPDGEGFKVAENQNPREALADWMTDPKNPFFARAVANRIWAAFFGKGIVDPVDDFRISNPPSNAALLDALGQEVIRQKFNLKELMRTIMRSHLYQLSSVPNEYNKADTRNYSRAYRRRMQAETLADALADITGVPTEYAGMPPGSRAMQTWSFKIDSPTMDAFSRPNSSTDCPCERDSKPSIVQALHLMNSRLLQEKLDSTASTARVQRLATSQLTPAEIVNDLYLACYSRFPTEDESKVATGAFTAEGAQRRGATEDVLWSLLNSAEFVFNH</sequence>
<dbReference type="InterPro" id="IPR011429">
    <property type="entry name" value="Cyt_c_Planctomycete-type"/>
</dbReference>
<evidence type="ECO:0000256" key="1">
    <source>
        <dbReference type="ARBA" id="ARBA00022574"/>
    </source>
</evidence>
<keyword evidence="2 7" id="KW-0349">Heme</keyword>
<feature type="domain" description="Cytochrome c" evidence="8">
    <location>
        <begin position="89"/>
        <end position="214"/>
    </location>
</feature>
<dbReference type="CDD" id="cd00200">
    <property type="entry name" value="WD40"/>
    <property type="match status" value="1"/>
</dbReference>
<dbReference type="GO" id="GO:0020037">
    <property type="term" value="F:heme binding"/>
    <property type="evidence" value="ECO:0007669"/>
    <property type="project" value="InterPro"/>
</dbReference>
<dbReference type="Pfam" id="PF07583">
    <property type="entry name" value="PSCyt2"/>
    <property type="match status" value="1"/>
</dbReference>
<dbReference type="InterPro" id="IPR015943">
    <property type="entry name" value="WD40/YVTN_repeat-like_dom_sf"/>
</dbReference>
<dbReference type="PROSITE" id="PS50082">
    <property type="entry name" value="WD_REPEATS_2"/>
    <property type="match status" value="2"/>
</dbReference>
<feature type="repeat" description="WD" evidence="6">
    <location>
        <begin position="330"/>
        <end position="371"/>
    </location>
</feature>
<evidence type="ECO:0000256" key="5">
    <source>
        <dbReference type="ARBA" id="ARBA00023004"/>
    </source>
</evidence>
<feature type="repeat" description="WD" evidence="6">
    <location>
        <begin position="372"/>
        <end position="413"/>
    </location>
</feature>
<keyword evidence="3 7" id="KW-0479">Metal-binding</keyword>
<evidence type="ECO:0000256" key="6">
    <source>
        <dbReference type="PROSITE-ProRule" id="PRU00221"/>
    </source>
</evidence>
<keyword evidence="10" id="KW-1185">Reference proteome</keyword>
<proteinExistence type="predicted"/>
<name>B4CWL6_9BACT</name>
<dbReference type="InterPro" id="IPR011047">
    <property type="entry name" value="Quinoprotein_ADH-like_sf"/>
</dbReference>
<dbReference type="PANTHER" id="PTHR35889">
    <property type="entry name" value="CYCLOINULO-OLIGOSACCHARIDE FRUCTANOTRANSFERASE-RELATED"/>
    <property type="match status" value="1"/>
</dbReference>
<dbReference type="SUPFAM" id="SSF50998">
    <property type="entry name" value="Quinoprotein alcohol dehydrogenase-like"/>
    <property type="match status" value="1"/>
</dbReference>
<evidence type="ECO:0000256" key="4">
    <source>
        <dbReference type="ARBA" id="ARBA00022737"/>
    </source>
</evidence>